<evidence type="ECO:0000256" key="4">
    <source>
        <dbReference type="ARBA" id="ARBA00021948"/>
    </source>
</evidence>
<organism evidence="8 9">
    <name type="scientific">Cuneatibacter caecimuris</name>
    <dbReference type="NCBI Taxonomy" id="1796618"/>
    <lineage>
        <taxon>Bacteria</taxon>
        <taxon>Bacillati</taxon>
        <taxon>Bacillota</taxon>
        <taxon>Clostridia</taxon>
        <taxon>Lachnospirales</taxon>
        <taxon>Lachnospiraceae</taxon>
        <taxon>Cuneatibacter</taxon>
    </lineage>
</organism>
<dbReference type="Gene3D" id="3.90.1560.10">
    <property type="entry name" value="ComB-like"/>
    <property type="match status" value="1"/>
</dbReference>
<evidence type="ECO:0000256" key="5">
    <source>
        <dbReference type="ARBA" id="ARBA00022801"/>
    </source>
</evidence>
<gene>
    <name evidence="8" type="ORF">EV209_2227</name>
</gene>
<dbReference type="GO" id="GO:0050545">
    <property type="term" value="F:sulfopyruvate decarboxylase activity"/>
    <property type="evidence" value="ECO:0007669"/>
    <property type="project" value="TreeGrafter"/>
</dbReference>
<dbReference type="InterPro" id="IPR005238">
    <property type="entry name" value="ComB-like"/>
</dbReference>
<reference evidence="8 9" key="1">
    <citation type="submission" date="2019-02" db="EMBL/GenBank/DDBJ databases">
        <title>Genomic Encyclopedia of Type Strains, Phase IV (KMG-IV): sequencing the most valuable type-strain genomes for metagenomic binning, comparative biology and taxonomic classification.</title>
        <authorList>
            <person name="Goeker M."/>
        </authorList>
    </citation>
    <scope>NUCLEOTIDE SEQUENCE [LARGE SCALE GENOMIC DNA]</scope>
    <source>
        <strain evidence="8 9">DSM 29486</strain>
    </source>
</reference>
<keyword evidence="5" id="KW-0378">Hydrolase</keyword>
<evidence type="ECO:0000256" key="3">
    <source>
        <dbReference type="ARBA" id="ARBA00012953"/>
    </source>
</evidence>
<dbReference type="Pfam" id="PF04029">
    <property type="entry name" value="2-ph_phosp"/>
    <property type="match status" value="1"/>
</dbReference>
<dbReference type="SUPFAM" id="SSF142823">
    <property type="entry name" value="ComB-like"/>
    <property type="match status" value="1"/>
</dbReference>
<dbReference type="PANTHER" id="PTHR37311">
    <property type="entry name" value="2-PHOSPHOSULFOLACTATE PHOSPHATASE-RELATED"/>
    <property type="match status" value="1"/>
</dbReference>
<dbReference type="RefSeq" id="WP_130435501.1">
    <property type="nucleotide sequence ID" value="NZ_SGXF01000004.1"/>
</dbReference>
<keyword evidence="6" id="KW-0460">Magnesium</keyword>
<dbReference type="InterPro" id="IPR036702">
    <property type="entry name" value="ComB-like_sf"/>
</dbReference>
<keyword evidence="9" id="KW-1185">Reference proteome</keyword>
<dbReference type="EC" id="3.1.3.71" evidence="3"/>
<comment type="catalytic activity">
    <reaction evidence="7">
        <text>(2R)-O-phospho-3-sulfolactate + H2O = (2R)-3-sulfolactate + phosphate</text>
        <dbReference type="Rhea" id="RHEA:23416"/>
        <dbReference type="ChEBI" id="CHEBI:15377"/>
        <dbReference type="ChEBI" id="CHEBI:15597"/>
        <dbReference type="ChEBI" id="CHEBI:43474"/>
        <dbReference type="ChEBI" id="CHEBI:58738"/>
        <dbReference type="EC" id="3.1.3.71"/>
    </reaction>
</comment>
<dbReference type="OrthoDB" id="4913at2"/>
<comment type="caution">
    <text evidence="8">The sequence shown here is derived from an EMBL/GenBank/DDBJ whole genome shotgun (WGS) entry which is preliminary data.</text>
</comment>
<dbReference type="EMBL" id="SGXF01000004">
    <property type="protein sequence ID" value="RZS94385.1"/>
    <property type="molecule type" value="Genomic_DNA"/>
</dbReference>
<evidence type="ECO:0000313" key="9">
    <source>
        <dbReference type="Proteomes" id="UP000292927"/>
    </source>
</evidence>
<dbReference type="AlphaFoldDB" id="A0A4Q7P3I8"/>
<evidence type="ECO:0000256" key="2">
    <source>
        <dbReference type="ARBA" id="ARBA00009997"/>
    </source>
</evidence>
<dbReference type="GO" id="GO:0000287">
    <property type="term" value="F:magnesium ion binding"/>
    <property type="evidence" value="ECO:0007669"/>
    <property type="project" value="InterPro"/>
</dbReference>
<dbReference type="PANTHER" id="PTHR37311:SF1">
    <property type="entry name" value="2-PHOSPHOSULFOLACTATE PHOSPHATASE-RELATED"/>
    <property type="match status" value="1"/>
</dbReference>
<accession>A0A4Q7P3I8</accession>
<protein>
    <recommendedName>
        <fullName evidence="4">Probable 2-phosphosulfolactate phosphatase</fullName>
        <ecNumber evidence="3">3.1.3.71</ecNumber>
    </recommendedName>
</protein>
<dbReference type="Proteomes" id="UP000292927">
    <property type="component" value="Unassembled WGS sequence"/>
</dbReference>
<proteinExistence type="inferred from homology"/>
<comment type="cofactor">
    <cofactor evidence="1">
        <name>Mg(2+)</name>
        <dbReference type="ChEBI" id="CHEBI:18420"/>
    </cofactor>
</comment>
<sequence>MNIQILHLLEGARAASGLTVIIDVFRAFSLECYLYALGAETIFPVDTLEKAYQYREKYPGSLLAGERKGKKCAGFDFGNSPSAIINFPIRGKKVIHTTSAGTQGIANAHGAEEIITGSLVNASAVAQYIRAKNPETVSLVCMGVGGRRRAKEDYLCAEYIKSLLKQQPFNISRGISNLRYDGGTHFFDPDRQDVFPKEDFHLCVKYDQFPFVIRIRKNDAGDTCTEKIDVL</sequence>
<evidence type="ECO:0000256" key="6">
    <source>
        <dbReference type="ARBA" id="ARBA00022842"/>
    </source>
</evidence>
<evidence type="ECO:0000256" key="1">
    <source>
        <dbReference type="ARBA" id="ARBA00001946"/>
    </source>
</evidence>
<comment type="similarity">
    <text evidence="2">Belongs to the ComB family.</text>
</comment>
<dbReference type="GO" id="GO:0050532">
    <property type="term" value="F:2-phosphosulfolactate phosphatase activity"/>
    <property type="evidence" value="ECO:0007669"/>
    <property type="project" value="UniProtKB-EC"/>
</dbReference>
<name>A0A4Q7P3I8_9FIRM</name>
<evidence type="ECO:0000256" key="7">
    <source>
        <dbReference type="ARBA" id="ARBA00033711"/>
    </source>
</evidence>
<evidence type="ECO:0000313" key="8">
    <source>
        <dbReference type="EMBL" id="RZS94385.1"/>
    </source>
</evidence>